<dbReference type="Pfam" id="PF14269">
    <property type="entry name" value="Arylsulfotran_2"/>
    <property type="match status" value="1"/>
</dbReference>
<name>A0A5N7AQL8_9EURO</name>
<dbReference type="AlphaFoldDB" id="A0A5N7AQL8"/>
<gene>
    <name evidence="1" type="ORF">BDV26DRAFT_274921</name>
</gene>
<proteinExistence type="predicted"/>
<dbReference type="PANTHER" id="PTHR35340">
    <property type="entry name" value="PQQ ENZYME REPEAT PROTEIN-RELATED"/>
    <property type="match status" value="1"/>
</dbReference>
<dbReference type="PANTHER" id="PTHR35340:SF6">
    <property type="entry name" value="ASST-DOMAIN-CONTAINING PROTEIN"/>
    <property type="match status" value="1"/>
</dbReference>
<dbReference type="EMBL" id="ML736380">
    <property type="protein sequence ID" value="KAE8372023.1"/>
    <property type="molecule type" value="Genomic_DNA"/>
</dbReference>
<evidence type="ECO:0000313" key="2">
    <source>
        <dbReference type="Proteomes" id="UP000326198"/>
    </source>
</evidence>
<organism evidence="1 2">
    <name type="scientific">Aspergillus bertholletiae</name>
    <dbReference type="NCBI Taxonomy" id="1226010"/>
    <lineage>
        <taxon>Eukaryota</taxon>
        <taxon>Fungi</taxon>
        <taxon>Dikarya</taxon>
        <taxon>Ascomycota</taxon>
        <taxon>Pezizomycotina</taxon>
        <taxon>Eurotiomycetes</taxon>
        <taxon>Eurotiomycetidae</taxon>
        <taxon>Eurotiales</taxon>
        <taxon>Aspergillaceae</taxon>
        <taxon>Aspergillus</taxon>
        <taxon>Aspergillus subgen. Circumdati</taxon>
    </lineage>
</organism>
<protein>
    <submittedName>
        <fullName evidence="1">ASST-domain-containing protein</fullName>
    </submittedName>
</protein>
<sequence>MTIALDMKTKIVTLVNKIWDAEQPVYAESQGSYQNLTNGHVLMQHGAVPKIEEFDENGALVMRAWFGYHGVTDTYRAYRFPWVGKPRTNPDVAACSGDGKMEVYVSWNGATDVQEWKVLGGTEEGKMKKVAVVPRNGFETRIVVDEVVEKVVVEAVGGVGAGRRSEVVTVGQSC</sequence>
<evidence type="ECO:0000313" key="1">
    <source>
        <dbReference type="EMBL" id="KAE8372023.1"/>
    </source>
</evidence>
<dbReference type="Proteomes" id="UP000326198">
    <property type="component" value="Unassembled WGS sequence"/>
</dbReference>
<accession>A0A5N7AQL8</accession>
<dbReference type="OrthoDB" id="5377172at2759"/>
<reference evidence="1 2" key="1">
    <citation type="submission" date="2019-04" db="EMBL/GenBank/DDBJ databases">
        <title>Friends and foes A comparative genomics studyof 23 Aspergillus species from section Flavi.</title>
        <authorList>
            <consortium name="DOE Joint Genome Institute"/>
            <person name="Kjaerbolling I."/>
            <person name="Vesth T."/>
            <person name="Frisvad J.C."/>
            <person name="Nybo J.L."/>
            <person name="Theobald S."/>
            <person name="Kildgaard S."/>
            <person name="Isbrandt T."/>
            <person name="Kuo A."/>
            <person name="Sato A."/>
            <person name="Lyhne E.K."/>
            <person name="Kogle M.E."/>
            <person name="Wiebenga A."/>
            <person name="Kun R.S."/>
            <person name="Lubbers R.J."/>
            <person name="Makela M.R."/>
            <person name="Barry K."/>
            <person name="Chovatia M."/>
            <person name="Clum A."/>
            <person name="Daum C."/>
            <person name="Haridas S."/>
            <person name="He G."/>
            <person name="LaButti K."/>
            <person name="Lipzen A."/>
            <person name="Mondo S."/>
            <person name="Riley R."/>
            <person name="Salamov A."/>
            <person name="Simmons B.A."/>
            <person name="Magnuson J.K."/>
            <person name="Henrissat B."/>
            <person name="Mortensen U.H."/>
            <person name="Larsen T.O."/>
            <person name="Devries R.P."/>
            <person name="Grigoriev I.V."/>
            <person name="Machida M."/>
            <person name="Baker S.E."/>
            <person name="Andersen M.R."/>
        </authorList>
    </citation>
    <scope>NUCLEOTIDE SEQUENCE [LARGE SCALE GENOMIC DNA]</scope>
    <source>
        <strain evidence="1 2">IBT 29228</strain>
    </source>
</reference>
<dbReference type="InterPro" id="IPR039535">
    <property type="entry name" value="ASST-like"/>
</dbReference>
<keyword evidence="2" id="KW-1185">Reference proteome</keyword>
<dbReference type="InterPro" id="IPR053143">
    <property type="entry name" value="Arylsulfate_ST"/>
</dbReference>